<dbReference type="EMBL" id="BAABYW010000001">
    <property type="protein sequence ID" value="GAA6409078.1"/>
    <property type="molecule type" value="Genomic_DNA"/>
</dbReference>
<dbReference type="PROSITE" id="PS51257">
    <property type="entry name" value="PROKAR_LIPOPROTEIN"/>
    <property type="match status" value="1"/>
</dbReference>
<dbReference type="InterPro" id="IPR020892">
    <property type="entry name" value="Cyclophilin-type_PPIase_CS"/>
</dbReference>
<dbReference type="EC" id="5.2.1.8" evidence="4"/>
<evidence type="ECO:0000256" key="4">
    <source>
        <dbReference type="RuleBase" id="RU363019"/>
    </source>
</evidence>
<accession>A0ABQ0BC81</accession>
<comment type="catalytic activity">
    <reaction evidence="4">
        <text>[protein]-peptidylproline (omega=180) = [protein]-peptidylproline (omega=0)</text>
        <dbReference type="Rhea" id="RHEA:16237"/>
        <dbReference type="Rhea" id="RHEA-COMP:10747"/>
        <dbReference type="Rhea" id="RHEA-COMP:10748"/>
        <dbReference type="ChEBI" id="CHEBI:83833"/>
        <dbReference type="ChEBI" id="CHEBI:83834"/>
        <dbReference type="EC" id="5.2.1.8"/>
    </reaction>
</comment>
<feature type="signal peptide" evidence="4">
    <location>
        <begin position="1"/>
        <end position="24"/>
    </location>
</feature>
<dbReference type="PANTHER" id="PTHR45625">
    <property type="entry name" value="PEPTIDYL-PROLYL CIS-TRANS ISOMERASE-RELATED"/>
    <property type="match status" value="1"/>
</dbReference>
<evidence type="ECO:0000259" key="5">
    <source>
        <dbReference type="PROSITE" id="PS50072"/>
    </source>
</evidence>
<protein>
    <recommendedName>
        <fullName evidence="4">Peptidyl-prolyl cis-trans isomerase</fullName>
        <shortName evidence="4">PPIase</shortName>
        <ecNumber evidence="4">5.2.1.8</ecNumber>
    </recommendedName>
</protein>
<dbReference type="InterPro" id="IPR044666">
    <property type="entry name" value="Cyclophilin_A-like"/>
</dbReference>
<dbReference type="Gene3D" id="2.40.100.10">
    <property type="entry name" value="Cyclophilin-like"/>
    <property type="match status" value="1"/>
</dbReference>
<feature type="domain" description="PPIase cyclophilin-type" evidence="5">
    <location>
        <begin position="43"/>
        <end position="203"/>
    </location>
</feature>
<dbReference type="Pfam" id="PF00160">
    <property type="entry name" value="Pro_isomerase"/>
    <property type="match status" value="1"/>
</dbReference>
<keyword evidence="3 4" id="KW-0413">Isomerase</keyword>
<evidence type="ECO:0000313" key="7">
    <source>
        <dbReference type="Proteomes" id="UP001600943"/>
    </source>
</evidence>
<organism evidence="6 7">
    <name type="scientific">Blautia hominis</name>
    <dbReference type="NCBI Taxonomy" id="2025493"/>
    <lineage>
        <taxon>Bacteria</taxon>
        <taxon>Bacillati</taxon>
        <taxon>Bacillota</taxon>
        <taxon>Clostridia</taxon>
        <taxon>Lachnospirales</taxon>
        <taxon>Lachnospiraceae</taxon>
        <taxon>Blautia</taxon>
    </lineage>
</organism>
<gene>
    <name evidence="6" type="ORF">K040078D81_31950</name>
</gene>
<dbReference type="PROSITE" id="PS50072">
    <property type="entry name" value="CSA_PPIASE_2"/>
    <property type="match status" value="1"/>
</dbReference>
<evidence type="ECO:0000313" key="6">
    <source>
        <dbReference type="EMBL" id="GAA6409078.1"/>
    </source>
</evidence>
<evidence type="ECO:0000256" key="3">
    <source>
        <dbReference type="ARBA" id="ARBA00023235"/>
    </source>
</evidence>
<evidence type="ECO:0000256" key="2">
    <source>
        <dbReference type="ARBA" id="ARBA00023110"/>
    </source>
</evidence>
<keyword evidence="4" id="KW-0732">Signal</keyword>
<dbReference type="SUPFAM" id="SSF50891">
    <property type="entry name" value="Cyclophilin-like"/>
    <property type="match status" value="1"/>
</dbReference>
<keyword evidence="2 4" id="KW-0697">Rotamase</keyword>
<evidence type="ECO:0000256" key="1">
    <source>
        <dbReference type="ARBA" id="ARBA00002388"/>
    </source>
</evidence>
<dbReference type="InterPro" id="IPR029000">
    <property type="entry name" value="Cyclophilin-like_dom_sf"/>
</dbReference>
<keyword evidence="7" id="KW-1185">Reference proteome</keyword>
<dbReference type="InterPro" id="IPR002130">
    <property type="entry name" value="Cyclophilin-type_PPIase_dom"/>
</dbReference>
<dbReference type="PROSITE" id="PS00170">
    <property type="entry name" value="CSA_PPIASE_1"/>
    <property type="match status" value="1"/>
</dbReference>
<reference evidence="6 7" key="1">
    <citation type="submission" date="2024-04" db="EMBL/GenBank/DDBJ databases">
        <title>Defined microbial consortia suppress multidrug-resistant proinflammatory Enterobacteriaceae via ecological control.</title>
        <authorList>
            <person name="Furuichi M."/>
            <person name="Kawaguchi T."/>
            <person name="Pust M."/>
            <person name="Yasuma K."/>
            <person name="Plichta D."/>
            <person name="Hasegawa N."/>
            <person name="Ohya T."/>
            <person name="Bhattarai S."/>
            <person name="Sasajima S."/>
            <person name="Aoto Y."/>
            <person name="Tuganbaev T."/>
            <person name="Yaginuma M."/>
            <person name="Ueda M."/>
            <person name="Okahashi N."/>
            <person name="Amafuji K."/>
            <person name="Kiridooshi Y."/>
            <person name="Sugita K."/>
            <person name="Strazar M."/>
            <person name="Skelly A."/>
            <person name="Suda W."/>
            <person name="Hattori M."/>
            <person name="Nakamoto N."/>
            <person name="Caballero S."/>
            <person name="Norman J."/>
            <person name="Olle B."/>
            <person name="Tanoue T."/>
            <person name="Arita M."/>
            <person name="Bucci V."/>
            <person name="Atarashi K."/>
            <person name="Xavier R."/>
            <person name="Honda K."/>
        </authorList>
    </citation>
    <scope>NUCLEOTIDE SEQUENCE [LARGE SCALE GENOMIC DNA]</scope>
    <source>
        <strain evidence="7">k04-0078-D8-1</strain>
    </source>
</reference>
<name>A0ABQ0BC81_9FIRM</name>
<sequence>MRDMKKWNYLLAAVTLALSVLLTGCGGQQQEEEQVSQASPEDLHHVKIKVKDYGTISVELDSQAAPLTVENFINLAKDGFYDGLTFHRVIKGFMIQGGDPNGDGTGGSEKTVKGEFAKNGVENPLKHTRGTISMARSSDKDSASSQFFIVQETSAHLDKEYAAFGHVTEGMEIVDKICDDVKTEDSNGSVAPENQPVIESIEVVD</sequence>
<dbReference type="PRINTS" id="PR00153">
    <property type="entry name" value="CSAPPISMRASE"/>
</dbReference>
<proteinExistence type="inferred from homology"/>
<comment type="function">
    <text evidence="1 4">PPIases accelerate the folding of proteins. It catalyzes the cis-trans isomerization of proline imidic peptide bonds in oligopeptides.</text>
</comment>
<feature type="chain" id="PRO_5045013262" description="Peptidyl-prolyl cis-trans isomerase" evidence="4">
    <location>
        <begin position="25"/>
        <end position="205"/>
    </location>
</feature>
<comment type="caution">
    <text evidence="6">The sequence shown here is derived from an EMBL/GenBank/DDBJ whole genome shotgun (WGS) entry which is preliminary data.</text>
</comment>
<dbReference type="PANTHER" id="PTHR45625:SF4">
    <property type="entry name" value="PEPTIDYLPROLYL ISOMERASE DOMAIN AND WD REPEAT-CONTAINING PROTEIN 1"/>
    <property type="match status" value="1"/>
</dbReference>
<dbReference type="CDD" id="cd00317">
    <property type="entry name" value="cyclophilin"/>
    <property type="match status" value="1"/>
</dbReference>
<comment type="similarity">
    <text evidence="4">Belongs to the cyclophilin-type PPIase family.</text>
</comment>
<dbReference type="Proteomes" id="UP001600943">
    <property type="component" value="Unassembled WGS sequence"/>
</dbReference>